<dbReference type="PANTHER" id="PTHR30093">
    <property type="entry name" value="GENERAL SECRETION PATHWAY PROTEIN G"/>
    <property type="match status" value="1"/>
</dbReference>
<evidence type="ECO:0000256" key="1">
    <source>
        <dbReference type="SAM" id="Phobius"/>
    </source>
</evidence>
<evidence type="ECO:0000313" key="2">
    <source>
        <dbReference type="EMBL" id="HEC77909.1"/>
    </source>
</evidence>
<organism evidence="2 3">
    <name type="scientific">candidate division WOR-3 bacterium</name>
    <dbReference type="NCBI Taxonomy" id="2052148"/>
    <lineage>
        <taxon>Bacteria</taxon>
        <taxon>Bacteria division WOR-3</taxon>
    </lineage>
</organism>
<dbReference type="InterPro" id="IPR045584">
    <property type="entry name" value="Pilin-like"/>
</dbReference>
<dbReference type="Pfam" id="PF07963">
    <property type="entry name" value="N_methyl"/>
    <property type="match status" value="1"/>
</dbReference>
<comment type="caution">
    <text evidence="2">The sequence shown here is derived from an EMBL/GenBank/DDBJ whole genome shotgun (WGS) entry which is preliminary data.</text>
</comment>
<accession>A0A9C9EL27</accession>
<dbReference type="Gene3D" id="3.30.700.10">
    <property type="entry name" value="Glycoprotein, Type 4 Pilin"/>
    <property type="match status" value="1"/>
</dbReference>
<keyword evidence="1" id="KW-0472">Membrane</keyword>
<dbReference type="EMBL" id="DRIG01000023">
    <property type="protein sequence ID" value="HEC77909.1"/>
    <property type="molecule type" value="Genomic_DNA"/>
</dbReference>
<feature type="transmembrane region" description="Helical" evidence="1">
    <location>
        <begin position="24"/>
        <end position="46"/>
    </location>
</feature>
<keyword evidence="1" id="KW-1133">Transmembrane helix</keyword>
<dbReference type="AlphaFoldDB" id="A0A9C9EL27"/>
<protein>
    <submittedName>
        <fullName evidence="2">Type II secretion system protein</fullName>
    </submittedName>
</protein>
<dbReference type="NCBIfam" id="TIGR02532">
    <property type="entry name" value="IV_pilin_GFxxxE"/>
    <property type="match status" value="1"/>
</dbReference>
<name>A0A9C9EL27_UNCW3</name>
<evidence type="ECO:0000313" key="3">
    <source>
        <dbReference type="Proteomes" id="UP000885826"/>
    </source>
</evidence>
<dbReference type="InterPro" id="IPR012902">
    <property type="entry name" value="N_methyl_site"/>
</dbReference>
<dbReference type="SUPFAM" id="SSF54523">
    <property type="entry name" value="Pili subunits"/>
    <property type="match status" value="1"/>
</dbReference>
<gene>
    <name evidence="2" type="ORF">ENI34_02050</name>
</gene>
<reference evidence="2" key="1">
    <citation type="journal article" date="2020" name="mSystems">
        <title>Genome- and Community-Level Interaction Insights into Carbon Utilization and Element Cycling Functions of Hydrothermarchaeota in Hydrothermal Sediment.</title>
        <authorList>
            <person name="Zhou Z."/>
            <person name="Liu Y."/>
            <person name="Xu W."/>
            <person name="Pan J."/>
            <person name="Luo Z.H."/>
            <person name="Li M."/>
        </authorList>
    </citation>
    <scope>NUCLEOTIDE SEQUENCE</scope>
    <source>
        <strain evidence="2">HyVt-388</strain>
    </source>
</reference>
<sequence length="193" mass="22703">MGIKKESCTGGVEMKIKRKQKKNGFTMVEILVVVAIIGILSSLVTWNVSNSIKRAREAQLKVMMRNLADDLLSYAPEYDLKHRWGKNYDERYLNGKLEKLWENKPFDNVFNHKNPFSFSKVVLNWRSVPGYLKNPAIFITNNRRYSYDRIPPNRVMKRLKGSLVVWMRNKYSRVEVYYVNMDGKKSHYKISGE</sequence>
<keyword evidence="1" id="KW-0812">Transmembrane</keyword>
<proteinExistence type="predicted"/>
<dbReference type="Proteomes" id="UP000885826">
    <property type="component" value="Unassembled WGS sequence"/>
</dbReference>